<keyword evidence="5" id="KW-1185">Reference proteome</keyword>
<evidence type="ECO:0000256" key="1">
    <source>
        <dbReference type="ARBA" id="ARBA00022630"/>
    </source>
</evidence>
<dbReference type="RefSeq" id="WP_075756728.1">
    <property type="nucleotide sequence ID" value="NZ_CP146991.1"/>
</dbReference>
<dbReference type="PANTHER" id="PTHR43278:SF4">
    <property type="entry name" value="NAD(P)H-DEPENDENT FMN-CONTAINING OXIDOREDUCTASE YWQN-RELATED"/>
    <property type="match status" value="1"/>
</dbReference>
<dbReference type="InterPro" id="IPR051796">
    <property type="entry name" value="ISF_SsuE-like"/>
</dbReference>
<protein>
    <submittedName>
        <fullName evidence="4">NAD(P)H-dependent FMN-containing oxidoreductase YwqN</fullName>
        <ecNumber evidence="4">1.-.-.-</ecNumber>
    </submittedName>
</protein>
<dbReference type="SUPFAM" id="SSF52218">
    <property type="entry name" value="Flavoproteins"/>
    <property type="match status" value="1"/>
</dbReference>
<sequence length="179" mass="19322">MSKKVLIISTSPRKGGNSETLAKEFANGAEAAGHKVEIVCLHDKTIGFCIGCFACQKTQRCVIHDDADIIAQKMLTAEVIAFATPIYFYEMSGQMKTMLDRSNPLFPADYAFRDIYLLATAAEDEESAMDGAIKGLTGWIDCFAKTSLKGVVRSIGVTDVGDIAEKPALQEAYVLGTAL</sequence>
<dbReference type="GO" id="GO:0016491">
    <property type="term" value="F:oxidoreductase activity"/>
    <property type="evidence" value="ECO:0007669"/>
    <property type="project" value="UniProtKB-KW"/>
</dbReference>
<evidence type="ECO:0000256" key="2">
    <source>
        <dbReference type="ARBA" id="ARBA00022643"/>
    </source>
</evidence>
<dbReference type="EMBL" id="FCOW01000009">
    <property type="protein sequence ID" value="CVK19297.1"/>
    <property type="molecule type" value="Genomic_DNA"/>
</dbReference>
<evidence type="ECO:0000313" key="5">
    <source>
        <dbReference type="Proteomes" id="UP000245702"/>
    </source>
</evidence>
<dbReference type="InterPro" id="IPR005025">
    <property type="entry name" value="FMN_Rdtase-like_dom"/>
</dbReference>
<dbReference type="Gene3D" id="3.40.50.360">
    <property type="match status" value="1"/>
</dbReference>
<comment type="caution">
    <text evidence="4">The sequence shown here is derived from an EMBL/GenBank/DDBJ whole genome shotgun (WGS) entry which is preliminary data.</text>
</comment>
<dbReference type="EC" id="1.-.-.-" evidence="4"/>
<reference evidence="4 5" key="1">
    <citation type="submission" date="2016-01" db="EMBL/GenBank/DDBJ databases">
        <authorList>
            <person name="Brown R."/>
        </authorList>
    </citation>
    <scope>NUCLEOTIDE SEQUENCE [LARGE SCALE GENOMIC DNA]</scope>
    <source>
        <strain evidence="4">Sporomusa sphaeroides DSM 2875</strain>
    </source>
</reference>
<organism evidence="4 5">
    <name type="scientific">Sporomusa sphaeroides DSM 2875</name>
    <dbReference type="NCBI Taxonomy" id="1337886"/>
    <lineage>
        <taxon>Bacteria</taxon>
        <taxon>Bacillati</taxon>
        <taxon>Bacillota</taxon>
        <taxon>Negativicutes</taxon>
        <taxon>Selenomonadales</taxon>
        <taxon>Sporomusaceae</taxon>
        <taxon>Sporomusa</taxon>
    </lineage>
</organism>
<evidence type="ECO:0000259" key="3">
    <source>
        <dbReference type="Pfam" id="PF03358"/>
    </source>
</evidence>
<feature type="domain" description="NADPH-dependent FMN reductase-like" evidence="3">
    <location>
        <begin position="4"/>
        <end position="110"/>
    </location>
</feature>
<keyword evidence="1" id="KW-0285">Flavoprotein</keyword>
<accession>A0ABP2C645</accession>
<proteinExistence type="predicted"/>
<dbReference type="Pfam" id="PF03358">
    <property type="entry name" value="FMN_red"/>
    <property type="match status" value="1"/>
</dbReference>
<name>A0ABP2C645_9FIRM</name>
<keyword evidence="2" id="KW-0288">FMN</keyword>
<dbReference type="PANTHER" id="PTHR43278">
    <property type="entry name" value="NAD(P)H-DEPENDENT FMN-CONTAINING OXIDOREDUCTASE YWQN-RELATED"/>
    <property type="match status" value="1"/>
</dbReference>
<gene>
    <name evidence="4" type="primary">ywqN</name>
    <name evidence="4" type="ORF">SSPH_01947</name>
</gene>
<evidence type="ECO:0000313" key="4">
    <source>
        <dbReference type="EMBL" id="CVK19297.1"/>
    </source>
</evidence>
<keyword evidence="4" id="KW-0560">Oxidoreductase</keyword>
<dbReference type="Proteomes" id="UP000245702">
    <property type="component" value="Unassembled WGS sequence"/>
</dbReference>
<dbReference type="InterPro" id="IPR029039">
    <property type="entry name" value="Flavoprotein-like_sf"/>
</dbReference>